<name>A0AC11ED70_SHEEP</name>
<organism evidence="1">
    <name type="scientific">Ovis aries</name>
    <name type="common">Sheep</name>
    <dbReference type="NCBI Taxonomy" id="9940"/>
    <lineage>
        <taxon>Eukaryota</taxon>
        <taxon>Metazoa</taxon>
        <taxon>Chordata</taxon>
        <taxon>Craniata</taxon>
        <taxon>Vertebrata</taxon>
        <taxon>Euteleostomi</taxon>
        <taxon>Mammalia</taxon>
        <taxon>Eutheria</taxon>
        <taxon>Laurasiatheria</taxon>
        <taxon>Artiodactyla</taxon>
        <taxon>Ruminantia</taxon>
        <taxon>Pecora</taxon>
        <taxon>Bovidae</taxon>
        <taxon>Caprinae</taxon>
        <taxon>Ovis</taxon>
    </lineage>
</organism>
<accession>A0AC11ED70</accession>
<sequence>MPSSHLILSRPLLLLPPIPPSIRVFSNESTLRMRWPKYWSFSFSIIPSKEHPGLIFFRMDWLDLLAVQGTLKSLLQHQSSKASILQRSAFFTVQLSHPYMTTGKTIALTRRTLVGKVMSLLLNMLSRLVITFLPRSTRLLISWLQSPFAVILEPPTK</sequence>
<dbReference type="Ensembl" id="ENSOART00020077226.1">
    <property type="protein sequence ID" value="ENSOARP00020056069.1"/>
    <property type="gene ID" value="ENSOARG00020039444.1"/>
</dbReference>
<protein>
    <submittedName>
        <fullName evidence="1">Uncharacterized protein</fullName>
    </submittedName>
</protein>
<reference evidence="1" key="1">
    <citation type="submission" date="2020-11" db="EMBL/GenBank/DDBJ databases">
        <authorList>
            <person name="Davenport K.M."/>
            <person name="Bickhart D.M."/>
            <person name="Smith T.P.L."/>
            <person name="Murdoch B.M."/>
            <person name="Rosen B.D."/>
        </authorList>
    </citation>
    <scope>NUCLEOTIDE SEQUENCE [LARGE SCALE GENOMIC DNA]</scope>
    <source>
        <strain evidence="1">OAR_USU_Benz2616</strain>
    </source>
</reference>
<evidence type="ECO:0000313" key="1">
    <source>
        <dbReference type="Ensembl" id="ENSOARP00020056069.1"/>
    </source>
</evidence>
<reference evidence="1" key="3">
    <citation type="submission" date="2025-09" db="UniProtKB">
        <authorList>
            <consortium name="Ensembl"/>
        </authorList>
    </citation>
    <scope>IDENTIFICATION</scope>
</reference>
<proteinExistence type="predicted"/>
<reference evidence="1" key="2">
    <citation type="submission" date="2025-08" db="UniProtKB">
        <authorList>
            <consortium name="Ensembl"/>
        </authorList>
    </citation>
    <scope>IDENTIFICATION</scope>
</reference>